<evidence type="ECO:0000313" key="1">
    <source>
        <dbReference type="EMBL" id="AOR76526.1"/>
    </source>
</evidence>
<dbReference type="EMBL" id="CP017075">
    <property type="protein sequence ID" value="AOR76526.1"/>
    <property type="molecule type" value="Genomic_DNA"/>
</dbReference>
<evidence type="ECO:0008006" key="3">
    <source>
        <dbReference type="Google" id="ProtNLM"/>
    </source>
</evidence>
<organism evidence="1 2">
    <name type="scientific">Novosphingobium resinovorum</name>
    <dbReference type="NCBI Taxonomy" id="158500"/>
    <lineage>
        <taxon>Bacteria</taxon>
        <taxon>Pseudomonadati</taxon>
        <taxon>Pseudomonadota</taxon>
        <taxon>Alphaproteobacteria</taxon>
        <taxon>Sphingomonadales</taxon>
        <taxon>Sphingomonadaceae</taxon>
        <taxon>Novosphingobium</taxon>
    </lineage>
</organism>
<proteinExistence type="predicted"/>
<dbReference type="AlphaFoldDB" id="A0A1D8A380"/>
<dbReference type="Proteomes" id="UP000094626">
    <property type="component" value="Chromosome"/>
</dbReference>
<keyword evidence="2" id="KW-1185">Reference proteome</keyword>
<gene>
    <name evidence="1" type="ORF">BES08_07050</name>
</gene>
<reference evidence="2" key="1">
    <citation type="journal article" date="2017" name="J. Biotechnol.">
        <title>Complete genome sequence of Novosphingobium resinovorum SA1, a versatile xenobiotic-degrading bacterium capable of utilizing sulfanilic acid.</title>
        <authorList>
            <person name="Hegedus B."/>
            <person name="Kos P.B."/>
            <person name="Balint B."/>
            <person name="Maroti G."/>
            <person name="Gan H.M."/>
            <person name="Perei K."/>
            <person name="Rakhely G."/>
        </authorList>
    </citation>
    <scope>NUCLEOTIDE SEQUENCE [LARGE SCALE GENOMIC DNA]</scope>
    <source>
        <strain evidence="2">SA1</strain>
    </source>
</reference>
<dbReference type="KEGG" id="nre:BES08_07050"/>
<dbReference type="RefSeq" id="WP_069707937.1">
    <property type="nucleotide sequence ID" value="NZ_CP017075.1"/>
</dbReference>
<evidence type="ECO:0000313" key="2">
    <source>
        <dbReference type="Proteomes" id="UP000094626"/>
    </source>
</evidence>
<name>A0A1D8A380_9SPHN</name>
<accession>A0A1D8A380</accession>
<protein>
    <recommendedName>
        <fullName evidence="3">SPOR domain-containing protein</fullName>
    </recommendedName>
</protein>
<sequence>MFAIAKPAAFDRAYYVTAIRRAGLSIDNVLYDPDARGDTRWQARKWKNRATAEAALQQMRDVGGFEDYQIVPLEGR</sequence>